<accession>A0A212QRI4</accession>
<reference evidence="3" key="1">
    <citation type="submission" date="2017-06" db="EMBL/GenBank/DDBJ databases">
        <authorList>
            <person name="Varghese N."/>
            <person name="Submissions S."/>
        </authorList>
    </citation>
    <scope>NUCLEOTIDE SEQUENCE [LARGE SCALE GENOMIC DNA]</scope>
    <source>
        <strain evidence="3">JAD2</strain>
    </source>
</reference>
<dbReference type="Gene3D" id="3.90.1570.10">
    <property type="entry name" value="tt1808, chain A"/>
    <property type="match status" value="1"/>
</dbReference>
<dbReference type="InParanoid" id="A0A212QRI4"/>
<dbReference type="AlphaFoldDB" id="A0A212QRI4"/>
<proteinExistence type="predicted"/>
<dbReference type="Proteomes" id="UP000197025">
    <property type="component" value="Unassembled WGS sequence"/>
</dbReference>
<dbReference type="InterPro" id="IPR008538">
    <property type="entry name" value="Uma2"/>
</dbReference>
<gene>
    <name evidence="2" type="ORF">SAMN02746019_00004590</name>
</gene>
<dbReference type="InterPro" id="IPR011335">
    <property type="entry name" value="Restrct_endonuc-II-like"/>
</dbReference>
<dbReference type="SUPFAM" id="SSF52980">
    <property type="entry name" value="Restriction endonuclease-like"/>
    <property type="match status" value="1"/>
</dbReference>
<evidence type="ECO:0000313" key="3">
    <source>
        <dbReference type="Proteomes" id="UP000197025"/>
    </source>
</evidence>
<evidence type="ECO:0000259" key="1">
    <source>
        <dbReference type="Pfam" id="PF05685"/>
    </source>
</evidence>
<dbReference type="EMBL" id="FYEK01000022">
    <property type="protein sequence ID" value="SNB62198.1"/>
    <property type="molecule type" value="Genomic_DNA"/>
</dbReference>
<dbReference type="RefSeq" id="WP_088570734.1">
    <property type="nucleotide sequence ID" value="NZ_FYEK01000022.1"/>
</dbReference>
<dbReference type="InterPro" id="IPR012296">
    <property type="entry name" value="Nuclease_put_TT1808"/>
</dbReference>
<feature type="domain" description="Putative restriction endonuclease" evidence="1">
    <location>
        <begin position="2"/>
        <end position="75"/>
    </location>
</feature>
<dbReference type="CDD" id="cd06260">
    <property type="entry name" value="DUF820-like"/>
    <property type="match status" value="1"/>
</dbReference>
<dbReference type="PANTHER" id="PTHR34107:SF4">
    <property type="entry name" value="SLL1222 PROTEIN"/>
    <property type="match status" value="1"/>
</dbReference>
<evidence type="ECO:0000313" key="2">
    <source>
        <dbReference type="EMBL" id="SNB62198.1"/>
    </source>
</evidence>
<sequence>MGAPDLVVEILSRATVAYDRGPKLRGYERAGVREVWLIDPYGPAGTEFYQLEGGQFVPARVEGGVLRSAAIPVFALRAEWLWPEGRFIPVREALAWMEAQGGPSAAA</sequence>
<dbReference type="PANTHER" id="PTHR34107">
    <property type="entry name" value="SLL0198 PROTEIN-RELATED"/>
    <property type="match status" value="1"/>
</dbReference>
<keyword evidence="3" id="KW-1185">Reference proteome</keyword>
<dbReference type="OrthoDB" id="152173at2"/>
<dbReference type="Pfam" id="PF05685">
    <property type="entry name" value="Uma2"/>
    <property type="match status" value="1"/>
</dbReference>
<protein>
    <submittedName>
        <fullName evidence="2">Uncharacterized protein conserved in cyanobacteria</fullName>
    </submittedName>
</protein>
<organism evidence="2 3">
    <name type="scientific">Thermoflexus hugenholtzii JAD2</name>
    <dbReference type="NCBI Taxonomy" id="877466"/>
    <lineage>
        <taxon>Bacteria</taxon>
        <taxon>Bacillati</taxon>
        <taxon>Chloroflexota</taxon>
        <taxon>Thermoflexia</taxon>
        <taxon>Thermoflexales</taxon>
        <taxon>Thermoflexaceae</taxon>
        <taxon>Thermoflexus</taxon>
    </lineage>
</organism>
<name>A0A212QRI4_9CHLR</name>